<evidence type="ECO:0000313" key="1">
    <source>
        <dbReference type="EMBL" id="KZV91131.1"/>
    </source>
</evidence>
<gene>
    <name evidence="1" type="ORF">EXIGLDRAFT_770191</name>
</gene>
<evidence type="ECO:0000313" key="2">
    <source>
        <dbReference type="Proteomes" id="UP000077266"/>
    </source>
</evidence>
<organism evidence="1 2">
    <name type="scientific">Exidia glandulosa HHB12029</name>
    <dbReference type="NCBI Taxonomy" id="1314781"/>
    <lineage>
        <taxon>Eukaryota</taxon>
        <taxon>Fungi</taxon>
        <taxon>Dikarya</taxon>
        <taxon>Basidiomycota</taxon>
        <taxon>Agaricomycotina</taxon>
        <taxon>Agaricomycetes</taxon>
        <taxon>Auriculariales</taxon>
        <taxon>Exidiaceae</taxon>
        <taxon>Exidia</taxon>
    </lineage>
</organism>
<dbReference type="AlphaFoldDB" id="A0A165GXA6"/>
<dbReference type="EMBL" id="KV426034">
    <property type="protein sequence ID" value="KZV91131.1"/>
    <property type="molecule type" value="Genomic_DNA"/>
</dbReference>
<dbReference type="InParanoid" id="A0A165GXA6"/>
<name>A0A165GXA6_EXIGL</name>
<reference evidence="1 2" key="1">
    <citation type="journal article" date="2016" name="Mol. Biol. Evol.">
        <title>Comparative Genomics of Early-Diverging Mushroom-Forming Fungi Provides Insights into the Origins of Lignocellulose Decay Capabilities.</title>
        <authorList>
            <person name="Nagy L.G."/>
            <person name="Riley R."/>
            <person name="Tritt A."/>
            <person name="Adam C."/>
            <person name="Daum C."/>
            <person name="Floudas D."/>
            <person name="Sun H."/>
            <person name="Yadav J.S."/>
            <person name="Pangilinan J."/>
            <person name="Larsson K.H."/>
            <person name="Matsuura K."/>
            <person name="Barry K."/>
            <person name="Labutti K."/>
            <person name="Kuo R."/>
            <person name="Ohm R.A."/>
            <person name="Bhattacharya S.S."/>
            <person name="Shirouzu T."/>
            <person name="Yoshinaga Y."/>
            <person name="Martin F.M."/>
            <person name="Grigoriev I.V."/>
            <person name="Hibbett D.S."/>
        </authorList>
    </citation>
    <scope>NUCLEOTIDE SEQUENCE [LARGE SCALE GENOMIC DNA]</scope>
    <source>
        <strain evidence="1 2">HHB12029</strain>
    </source>
</reference>
<sequence>MVFGRPTLEVDDDDELEVVIVPGGPKKLQRVESPVIKKIVRPRAGAADISTRLQRIEAAQTKLTTLVTASTEQLGKRIQKLEKSAGDAMKRLEPVEALLEKVLERLG</sequence>
<keyword evidence="2" id="KW-1185">Reference proteome</keyword>
<protein>
    <submittedName>
        <fullName evidence="1">Uncharacterized protein</fullName>
    </submittedName>
</protein>
<dbReference type="Proteomes" id="UP000077266">
    <property type="component" value="Unassembled WGS sequence"/>
</dbReference>
<accession>A0A165GXA6</accession>
<proteinExistence type="predicted"/>